<feature type="coiled-coil region" evidence="1">
    <location>
        <begin position="11"/>
        <end position="59"/>
    </location>
</feature>
<feature type="compositionally biased region" description="Basic and acidic residues" evidence="2">
    <location>
        <begin position="102"/>
        <end position="121"/>
    </location>
</feature>
<keyword evidence="1" id="KW-0175">Coiled coil</keyword>
<sequence length="121" mass="14545">MMVKDRNADKRLEYNRQILDVEREQDDIQNQKSEMKRALENFENEISRSFNKLQELDGEMIRQGSIAAQWEQQEHQGRNSYIRNFINNQEEEVALAYSKMSQETEDKKESLQKERDSLAWD</sequence>
<organism evidence="3 4">
    <name type="scientific">Lactococcus cremoris subsp. cremoris GE214</name>
    <dbReference type="NCBI Taxonomy" id="1415168"/>
    <lineage>
        <taxon>Bacteria</taxon>
        <taxon>Bacillati</taxon>
        <taxon>Bacillota</taxon>
        <taxon>Bacilli</taxon>
        <taxon>Lactobacillales</taxon>
        <taxon>Streptococcaceae</taxon>
        <taxon>Lactococcus</taxon>
        <taxon>Lactococcus cremoris subsp. cremoris</taxon>
    </lineage>
</organism>
<dbReference type="AlphaFoldDB" id="A0A084AD29"/>
<evidence type="ECO:0000313" key="4">
    <source>
        <dbReference type="Proteomes" id="UP000028401"/>
    </source>
</evidence>
<comment type="caution">
    <text evidence="3">The sequence shown here is derived from an EMBL/GenBank/DDBJ whole genome shotgun (WGS) entry which is preliminary data.</text>
</comment>
<dbReference type="Proteomes" id="UP000028401">
    <property type="component" value="Unassembled WGS sequence"/>
</dbReference>
<dbReference type="PATRIC" id="fig|1415168.3.peg.707"/>
<gene>
    <name evidence="3" type="ORF">U725_00668</name>
</gene>
<evidence type="ECO:0000256" key="1">
    <source>
        <dbReference type="SAM" id="Coils"/>
    </source>
</evidence>
<protein>
    <submittedName>
        <fullName evidence="3">Uncharacterized protein</fullName>
    </submittedName>
</protein>
<evidence type="ECO:0000256" key="2">
    <source>
        <dbReference type="SAM" id="MobiDB-lite"/>
    </source>
</evidence>
<feature type="region of interest" description="Disordered" evidence="2">
    <location>
        <begin position="99"/>
        <end position="121"/>
    </location>
</feature>
<evidence type="ECO:0000313" key="3">
    <source>
        <dbReference type="EMBL" id="KEY63208.1"/>
    </source>
</evidence>
<name>A0A084AD29_LACLC</name>
<reference evidence="3 4" key="1">
    <citation type="submission" date="2014-06" db="EMBL/GenBank/DDBJ databases">
        <title>Draft genome sequence of the putrescine producing strain Lactococcus lactis subsp cremoris GE214.</title>
        <authorList>
            <person name="Ladero V."/>
            <person name="Linares D.M."/>
            <person name="del Rio B."/>
            <person name="Mayo B."/>
            <person name="Martin M.C."/>
            <person name="Fernandez M."/>
            <person name="Alvarez M.A."/>
        </authorList>
    </citation>
    <scope>NUCLEOTIDE SEQUENCE [LARGE SCALE GENOMIC DNA]</scope>
    <source>
        <strain evidence="3 4">GE214</strain>
    </source>
</reference>
<dbReference type="EMBL" id="AZSI01000013">
    <property type="protein sequence ID" value="KEY63208.1"/>
    <property type="molecule type" value="Genomic_DNA"/>
</dbReference>
<proteinExistence type="predicted"/>
<accession>A0A084AD29</accession>